<dbReference type="Pfam" id="PF00012">
    <property type="entry name" value="HSP70"/>
    <property type="match status" value="1"/>
</dbReference>
<dbReference type="Gene3D" id="3.30.420.40">
    <property type="match status" value="2"/>
</dbReference>
<protein>
    <submittedName>
        <fullName evidence="7">Hsp70 family protein</fullName>
    </submittedName>
</protein>
<keyword evidence="2 6" id="KW-0547">Nucleotide-binding</keyword>
<reference evidence="7 8" key="1">
    <citation type="journal article" date="2020" name="ISME J.">
        <title>Comparative genomics reveals insights into cyanobacterial evolution and habitat adaptation.</title>
        <authorList>
            <person name="Chen M.Y."/>
            <person name="Teng W.K."/>
            <person name="Zhao L."/>
            <person name="Hu C.X."/>
            <person name="Zhou Y.K."/>
            <person name="Han B.P."/>
            <person name="Song L.R."/>
            <person name="Shu W.S."/>
        </authorList>
    </citation>
    <scope>NUCLEOTIDE SEQUENCE [LARGE SCALE GENOMIC DNA]</scope>
    <source>
        <strain evidence="7 8">FACHB-723</strain>
    </source>
</reference>
<accession>A0ABR7ZSP1</accession>
<evidence type="ECO:0000313" key="8">
    <source>
        <dbReference type="Proteomes" id="UP000642094"/>
    </source>
</evidence>
<keyword evidence="5" id="KW-0143">Chaperone</keyword>
<sequence length="534" mass="59410">MTVIAIDFGTSNTAIAILEMDCDRHLATPRTLQFPDIANSFVTEAGDVWLVPSLVYVDGDDEHSFLVGEQARSQASSVRENQARRLFQGFKRDIIASFRPPAREIDGWQYDAEIIAEIFLNDLWQRLALKNIQPTQLILTVPVGAFEAYLHWFRGFAQRLDFPNLQIIDESTAAALGYAITKPNTLVLVVDFGGGTLDLSLVRTAPVANISEKQQVIKAEAIAKSDAYIGGIDIDRWIAEYFLRQWGKLRSQISNSDWQSLLKSSEQVKIQLSLAQETNAIWQDEHRVAHSLRLTQAQLTEIIEQNQMIEQLRDAIDEILAIATNRGISKAAIEQVLLVGGSCQIVAVQQLMIAYFGKTKVNFGKPFEAVAHGALMLGQTIAVEDHLRHSYAIRLWEPYLHQYAFYTLFAKGTKYPCERPEPLILQAAAAGQSEIRLDIGEVADIAHAEVTYDASGRMTSSQLLKQSDFRALASSASKNGDQACVARLEPVAQLGCDRISINFEINERRVLIATITDLLTGKVLIEKQAIAQLN</sequence>
<gene>
    <name evidence="7" type="ORF">H6F41_01505</name>
</gene>
<evidence type="ECO:0000256" key="3">
    <source>
        <dbReference type="ARBA" id="ARBA00022840"/>
    </source>
</evidence>
<keyword evidence="3 6" id="KW-0067">ATP-binding</keyword>
<evidence type="ECO:0000256" key="2">
    <source>
        <dbReference type="ARBA" id="ARBA00022741"/>
    </source>
</evidence>
<evidence type="ECO:0000256" key="6">
    <source>
        <dbReference type="RuleBase" id="RU003322"/>
    </source>
</evidence>
<dbReference type="EMBL" id="JACJQB010000001">
    <property type="protein sequence ID" value="MBD2186817.1"/>
    <property type="molecule type" value="Genomic_DNA"/>
</dbReference>
<dbReference type="Proteomes" id="UP000642094">
    <property type="component" value="Unassembled WGS sequence"/>
</dbReference>
<name>A0ABR7ZSP1_9CYAN</name>
<evidence type="ECO:0000256" key="5">
    <source>
        <dbReference type="ARBA" id="ARBA00023186"/>
    </source>
</evidence>
<dbReference type="InterPro" id="IPR018181">
    <property type="entry name" value="Heat_shock_70_CS"/>
</dbReference>
<keyword evidence="4" id="KW-0346">Stress response</keyword>
<dbReference type="PRINTS" id="PR00301">
    <property type="entry name" value="HEATSHOCK70"/>
</dbReference>
<dbReference type="InterPro" id="IPR043129">
    <property type="entry name" value="ATPase_NBD"/>
</dbReference>
<dbReference type="SUPFAM" id="SSF53067">
    <property type="entry name" value="Actin-like ATPase domain"/>
    <property type="match status" value="2"/>
</dbReference>
<comment type="similarity">
    <text evidence="1 6">Belongs to the heat shock protein 70 family.</text>
</comment>
<dbReference type="PANTHER" id="PTHR19375">
    <property type="entry name" value="HEAT SHOCK PROTEIN 70KDA"/>
    <property type="match status" value="1"/>
</dbReference>
<comment type="caution">
    <text evidence="7">The sequence shown here is derived from an EMBL/GenBank/DDBJ whole genome shotgun (WGS) entry which is preliminary data.</text>
</comment>
<dbReference type="PROSITE" id="PS00329">
    <property type="entry name" value="HSP70_2"/>
    <property type="match status" value="1"/>
</dbReference>
<proteinExistence type="inferred from homology"/>
<dbReference type="InterPro" id="IPR013126">
    <property type="entry name" value="Hsp_70_fam"/>
</dbReference>
<organism evidence="7 8">
    <name type="scientific">Pseudanabaena mucicola FACHB-723</name>
    <dbReference type="NCBI Taxonomy" id="2692860"/>
    <lineage>
        <taxon>Bacteria</taxon>
        <taxon>Bacillati</taxon>
        <taxon>Cyanobacteriota</taxon>
        <taxon>Cyanophyceae</taxon>
        <taxon>Pseudanabaenales</taxon>
        <taxon>Pseudanabaenaceae</taxon>
        <taxon>Pseudanabaena</taxon>
    </lineage>
</organism>
<evidence type="ECO:0000313" key="7">
    <source>
        <dbReference type="EMBL" id="MBD2186817.1"/>
    </source>
</evidence>
<evidence type="ECO:0000256" key="4">
    <source>
        <dbReference type="ARBA" id="ARBA00023016"/>
    </source>
</evidence>
<keyword evidence="8" id="KW-1185">Reference proteome</keyword>
<evidence type="ECO:0000256" key="1">
    <source>
        <dbReference type="ARBA" id="ARBA00007381"/>
    </source>
</evidence>
<dbReference type="RefSeq" id="WP_190401683.1">
    <property type="nucleotide sequence ID" value="NZ_JACJQB010000001.1"/>
</dbReference>
<dbReference type="Gene3D" id="3.90.640.10">
    <property type="entry name" value="Actin, Chain A, domain 4"/>
    <property type="match status" value="1"/>
</dbReference>